<dbReference type="Gene3D" id="3.90.1010.10">
    <property type="match status" value="1"/>
</dbReference>
<sequence>MSENTELIAQYAKNPPNKYEMGFFSIAHNEESRVCGDTVMVFLNIEWNKIIDYSFTWNTSIITTASASIFWESIIGMDISEILDLNIDYIVSLIWAVSPKRKHAATLAILATRNALHKYLQDWISDDFSDVLE</sequence>
<gene>
    <name evidence="2" type="ORF">ACD_2C00166G0001</name>
</gene>
<dbReference type="GO" id="GO:0016226">
    <property type="term" value="P:iron-sulfur cluster assembly"/>
    <property type="evidence" value="ECO:0007669"/>
    <property type="project" value="InterPro"/>
</dbReference>
<dbReference type="AlphaFoldDB" id="K2G2P1"/>
<name>K2G2P1_9BACT</name>
<evidence type="ECO:0000313" key="2">
    <source>
        <dbReference type="EMBL" id="EKE29473.1"/>
    </source>
</evidence>
<dbReference type="GO" id="GO:0005506">
    <property type="term" value="F:iron ion binding"/>
    <property type="evidence" value="ECO:0007669"/>
    <property type="project" value="InterPro"/>
</dbReference>
<proteinExistence type="predicted"/>
<dbReference type="SUPFAM" id="SSF82649">
    <property type="entry name" value="SufE/NifU"/>
    <property type="match status" value="1"/>
</dbReference>
<reference evidence="2" key="1">
    <citation type="journal article" date="2012" name="Science">
        <title>Fermentation, hydrogen, and sulfur metabolism in multiple uncultivated bacterial phyla.</title>
        <authorList>
            <person name="Wrighton K.C."/>
            <person name="Thomas B.C."/>
            <person name="Sharon I."/>
            <person name="Miller C.S."/>
            <person name="Castelle C.J."/>
            <person name="VerBerkmoes N.C."/>
            <person name="Wilkins M.J."/>
            <person name="Hettich R.L."/>
            <person name="Lipton M.S."/>
            <person name="Williams K.H."/>
            <person name="Long P.E."/>
            <person name="Banfield J.F."/>
        </authorList>
    </citation>
    <scope>NUCLEOTIDE SEQUENCE [LARGE SCALE GENOMIC DNA]</scope>
</reference>
<protein>
    <recommendedName>
        <fullName evidence="1">NIF system FeS cluster assembly NifU N-terminal domain-containing protein</fullName>
    </recommendedName>
</protein>
<evidence type="ECO:0000259" key="1">
    <source>
        <dbReference type="Pfam" id="PF01592"/>
    </source>
</evidence>
<dbReference type="InterPro" id="IPR002871">
    <property type="entry name" value="NIF_FeS_clus_asmbl_NifU_N"/>
</dbReference>
<feature type="domain" description="NIF system FeS cluster assembly NifU N-terminal" evidence="1">
    <location>
        <begin position="9"/>
        <end position="121"/>
    </location>
</feature>
<dbReference type="GO" id="GO:0051536">
    <property type="term" value="F:iron-sulfur cluster binding"/>
    <property type="evidence" value="ECO:0007669"/>
    <property type="project" value="InterPro"/>
</dbReference>
<organism evidence="2">
    <name type="scientific">uncultured bacterium</name>
    <name type="common">gcode 4</name>
    <dbReference type="NCBI Taxonomy" id="1234023"/>
    <lineage>
        <taxon>Bacteria</taxon>
        <taxon>environmental samples</taxon>
    </lineage>
</organism>
<accession>K2G2P1</accession>
<dbReference type="Pfam" id="PF01592">
    <property type="entry name" value="NifU_N"/>
    <property type="match status" value="1"/>
</dbReference>
<comment type="caution">
    <text evidence="2">The sequence shown here is derived from an EMBL/GenBank/DDBJ whole genome shotgun (WGS) entry which is preliminary data.</text>
</comment>
<dbReference type="EMBL" id="AMFJ01000166">
    <property type="protein sequence ID" value="EKE29473.1"/>
    <property type="molecule type" value="Genomic_DNA"/>
</dbReference>